<evidence type="ECO:0000313" key="2">
    <source>
        <dbReference type="EMBL" id="THW59890.1"/>
    </source>
</evidence>
<name>A0A4S8Z7S7_AURPU</name>
<feature type="compositionally biased region" description="Polar residues" evidence="1">
    <location>
        <begin position="80"/>
        <end position="106"/>
    </location>
</feature>
<gene>
    <name evidence="2" type="ORF">D6D19_10186</name>
</gene>
<evidence type="ECO:0000313" key="3">
    <source>
        <dbReference type="Proteomes" id="UP000308802"/>
    </source>
</evidence>
<feature type="compositionally biased region" description="Low complexity" evidence="1">
    <location>
        <begin position="477"/>
        <end position="486"/>
    </location>
</feature>
<dbReference type="EMBL" id="QZAO01000704">
    <property type="protein sequence ID" value="THW59890.1"/>
    <property type="molecule type" value="Genomic_DNA"/>
</dbReference>
<dbReference type="Pfam" id="PF18759">
    <property type="entry name" value="Plavaka"/>
    <property type="match status" value="1"/>
</dbReference>
<feature type="region of interest" description="Disordered" evidence="1">
    <location>
        <begin position="74"/>
        <end position="106"/>
    </location>
</feature>
<organism evidence="2 3">
    <name type="scientific">Aureobasidium pullulans</name>
    <name type="common">Black yeast</name>
    <name type="synonym">Pullularia pullulans</name>
    <dbReference type="NCBI Taxonomy" id="5580"/>
    <lineage>
        <taxon>Eukaryota</taxon>
        <taxon>Fungi</taxon>
        <taxon>Dikarya</taxon>
        <taxon>Ascomycota</taxon>
        <taxon>Pezizomycotina</taxon>
        <taxon>Dothideomycetes</taxon>
        <taxon>Dothideomycetidae</taxon>
        <taxon>Dothideales</taxon>
        <taxon>Saccotheciaceae</taxon>
        <taxon>Aureobasidium</taxon>
    </lineage>
</organism>
<protein>
    <submittedName>
        <fullName evidence="2">Uncharacterized protein</fullName>
    </submittedName>
</protein>
<feature type="region of interest" description="Disordered" evidence="1">
    <location>
        <begin position="450"/>
        <end position="495"/>
    </location>
</feature>
<sequence length="813" mass="92277">MPSFKATVKQEEEGEDELEEYIGFEANEDHNPTGSFTDWAEIASAIQTIPAALASEDGDDDMSIDESLAQALDADGSQDFPGSTSETVSHTGSATIRPTSGRLSSTAATEVREAFKDQFGHGAGVPLRRCPTQDTTEATLLNGFNGKFDFSFARWIHRENISKNGIERLLKHPGIDDLRNMLSWKSAEELRRKMENIPTMADIGPWVSKSITVPSETSATGSATYQIRYRDPMRAVRFFLGHAGFRDDLCYAPYRAWSDKEHTCRRYTDMPSGDWWWNMQETLNQEPETAGATIVPLIVASDKTKLTLQSGDLQAHAVYLSIGNLKAKARHSNERPGSILLALLPCIKEGDAARRSQWFHGCLDTVFDSVKKAAATDQNGVEISCADGWVRNCVPIIAAITTDYEEQVKLTGVVSGRQCTMCTIHPDLREDLEIAVPWRTQEDTKLRIMRQRAHGGVLPRKRRHKPGDNGLPQTTLSSHADGSSESSDSDSELDPDRRVHDINCFAFNHRYMEINQSMMVDILHQLLKGVMMHVFAWTNAFIADQAQNKKGTRMGQGVEAASKGATRHRRKTDKSKVAKGIVEAIVDRRFASIPPYPTLRVFSHMSSVTQWRGAEQKSILRQILPVFVPLLEDIGTEDAKEAIRFLRATVDFITLAMYESHDTETLRYFDLALYRMNQHKEVFRKYRNPKAEEDDRHFNFPKWHALTHYVDMIKLYGCAPNWDTSHPEHKHHTYVKEGFRRTNRRENWEDQLMDHHHRGLNMLAMQDLLEPQKRNTQAECTEEAGEPVLPADPIPVAKFFRLPERHRRRDEDM</sequence>
<dbReference type="AlphaFoldDB" id="A0A4S8Z7S7"/>
<comment type="caution">
    <text evidence="2">The sequence shown here is derived from an EMBL/GenBank/DDBJ whole genome shotgun (WGS) entry which is preliminary data.</text>
</comment>
<feature type="compositionally biased region" description="Basic residues" evidence="1">
    <location>
        <begin position="450"/>
        <end position="465"/>
    </location>
</feature>
<reference evidence="2 3" key="1">
    <citation type="submission" date="2018-10" db="EMBL/GenBank/DDBJ databases">
        <title>Fifty Aureobasidium pullulans genomes reveal a recombining polyextremotolerant generalist.</title>
        <authorList>
            <person name="Gostincar C."/>
            <person name="Turk M."/>
            <person name="Zajc J."/>
            <person name="Gunde-Cimerman N."/>
        </authorList>
    </citation>
    <scope>NUCLEOTIDE SEQUENCE [LARGE SCALE GENOMIC DNA]</scope>
    <source>
        <strain evidence="2 3">EXF-10659</strain>
    </source>
</reference>
<accession>A0A4S8Z7S7</accession>
<evidence type="ECO:0000256" key="1">
    <source>
        <dbReference type="SAM" id="MobiDB-lite"/>
    </source>
</evidence>
<dbReference type="InterPro" id="IPR041078">
    <property type="entry name" value="Plavaka"/>
</dbReference>
<dbReference type="Proteomes" id="UP000308802">
    <property type="component" value="Unassembled WGS sequence"/>
</dbReference>
<proteinExistence type="predicted"/>